<dbReference type="AlphaFoldDB" id="A0A4Q7JD87"/>
<evidence type="ECO:0000313" key="4">
    <source>
        <dbReference type="Proteomes" id="UP000292003"/>
    </source>
</evidence>
<proteinExistence type="inferred from homology"/>
<evidence type="ECO:0000256" key="1">
    <source>
        <dbReference type="ARBA" id="ARBA00010457"/>
    </source>
</evidence>
<dbReference type="Proteomes" id="UP000292003">
    <property type="component" value="Unassembled WGS sequence"/>
</dbReference>
<feature type="signal peptide" evidence="2">
    <location>
        <begin position="1"/>
        <end position="21"/>
    </location>
</feature>
<reference evidence="3 4" key="1">
    <citation type="submission" date="2019-02" db="EMBL/GenBank/DDBJ databases">
        <title>Draft genome sequence of Amycolatopsis sp. 8-3EHSu isolated from roots of Suaeda maritima.</title>
        <authorList>
            <person name="Duangmal K."/>
            <person name="Chantavorakit T."/>
        </authorList>
    </citation>
    <scope>NUCLEOTIDE SEQUENCE [LARGE SCALE GENOMIC DNA]</scope>
    <source>
        <strain evidence="3 4">8-3EHSu</strain>
    </source>
</reference>
<comment type="similarity">
    <text evidence="1">Belongs to the Cu-Zn superoxide dismutase family.</text>
</comment>
<dbReference type="SUPFAM" id="SSF49329">
    <property type="entry name" value="Cu,Zn superoxide dismutase-like"/>
    <property type="match status" value="1"/>
</dbReference>
<keyword evidence="4" id="KW-1185">Reference proteome</keyword>
<evidence type="ECO:0000256" key="2">
    <source>
        <dbReference type="SAM" id="SignalP"/>
    </source>
</evidence>
<dbReference type="GO" id="GO:0006801">
    <property type="term" value="P:superoxide metabolic process"/>
    <property type="evidence" value="ECO:0007669"/>
    <property type="project" value="InterPro"/>
</dbReference>
<keyword evidence="2" id="KW-0732">Signal</keyword>
<feature type="chain" id="PRO_5020899069" evidence="2">
    <location>
        <begin position="22"/>
        <end position="184"/>
    </location>
</feature>
<dbReference type="InterPro" id="IPR036423">
    <property type="entry name" value="SOD-like_Cu/Zn_dom_sf"/>
</dbReference>
<accession>A0A4Q7JD87</accession>
<gene>
    <name evidence="3" type="ORF">EWH70_05590</name>
</gene>
<dbReference type="OrthoDB" id="3297424at2"/>
<dbReference type="EMBL" id="SFCC01000002">
    <property type="protein sequence ID" value="RZQ65349.1"/>
    <property type="molecule type" value="Genomic_DNA"/>
</dbReference>
<protein>
    <submittedName>
        <fullName evidence="3">Superoxide dismutase</fullName>
    </submittedName>
</protein>
<name>A0A4Q7JD87_9PSEU</name>
<dbReference type="RefSeq" id="WP_130474135.1">
    <property type="nucleotide sequence ID" value="NZ_SFCC01000002.1"/>
</dbReference>
<organism evidence="3 4">
    <name type="scientific">Amycolatopsis suaedae</name>
    <dbReference type="NCBI Taxonomy" id="2510978"/>
    <lineage>
        <taxon>Bacteria</taxon>
        <taxon>Bacillati</taxon>
        <taxon>Actinomycetota</taxon>
        <taxon>Actinomycetes</taxon>
        <taxon>Pseudonocardiales</taxon>
        <taxon>Pseudonocardiaceae</taxon>
        <taxon>Amycolatopsis</taxon>
    </lineage>
</organism>
<dbReference type="Gene3D" id="2.60.40.200">
    <property type="entry name" value="Superoxide dismutase, copper/zinc binding domain"/>
    <property type="match status" value="1"/>
</dbReference>
<sequence>MRRLLMLTAATLLLTAGTAQAAEPSRFVGASGRFDTYRPGAVATTYKPDLVPVGSRASVLAVSSQATGLRTKLIVHGLRPDREYGAHVHTKPCGATGDAAGPHFQHRVDPKQPSVDPAYANPRNEVWLDFTTNRLGSAVAKSTVDWRFGERRAGSVVIHEHHTHTDPGHAGTAGSRLACLTVNF</sequence>
<evidence type="ECO:0000313" key="3">
    <source>
        <dbReference type="EMBL" id="RZQ65349.1"/>
    </source>
</evidence>
<dbReference type="GO" id="GO:0046872">
    <property type="term" value="F:metal ion binding"/>
    <property type="evidence" value="ECO:0007669"/>
    <property type="project" value="InterPro"/>
</dbReference>
<comment type="caution">
    <text evidence="3">The sequence shown here is derived from an EMBL/GenBank/DDBJ whole genome shotgun (WGS) entry which is preliminary data.</text>
</comment>